<proteinExistence type="inferred from homology"/>
<comment type="subcellular location">
    <subcellularLocation>
        <location evidence="1">Cell membrane</location>
        <topology evidence="1">Single-pass type I membrane protein</topology>
    </subcellularLocation>
</comment>
<dbReference type="PIRSF" id="PIRSF000641">
    <property type="entry name" value="SRK"/>
    <property type="match status" value="1"/>
</dbReference>
<dbReference type="InterPro" id="IPR008271">
    <property type="entry name" value="Ser/Thr_kinase_AS"/>
</dbReference>
<dbReference type="PROSITE" id="PS50011">
    <property type="entry name" value="PROTEIN_KINASE_DOM"/>
    <property type="match status" value="1"/>
</dbReference>
<evidence type="ECO:0000256" key="2">
    <source>
        <dbReference type="ARBA" id="ARBA00022475"/>
    </source>
</evidence>
<dbReference type="Pfam" id="PF07714">
    <property type="entry name" value="PK_Tyr_Ser-Thr"/>
    <property type="match status" value="1"/>
</dbReference>
<feature type="domain" description="Apple" evidence="17">
    <location>
        <begin position="322"/>
        <end position="407"/>
    </location>
</feature>
<dbReference type="InterPro" id="IPR000858">
    <property type="entry name" value="S_locus_glycoprot_dom"/>
</dbReference>
<dbReference type="FunFam" id="1.10.510.10:FF:000060">
    <property type="entry name" value="G-type lectin S-receptor-like serine/threonine-protein kinase"/>
    <property type="match status" value="1"/>
</dbReference>
<evidence type="ECO:0000259" key="17">
    <source>
        <dbReference type="PROSITE" id="PS50948"/>
    </source>
</evidence>
<keyword evidence="5 14" id="KW-0732">Signal</keyword>
<dbReference type="Gramene" id="EOY12742">
    <property type="protein sequence ID" value="EOY12742"/>
    <property type="gene ID" value="TCM_046868"/>
</dbReference>
<comment type="catalytic activity">
    <reaction evidence="12 13">
        <text>L-seryl-[protein] + ATP = O-phospho-L-seryl-[protein] + ADP + H(+)</text>
        <dbReference type="Rhea" id="RHEA:17989"/>
        <dbReference type="Rhea" id="RHEA-COMP:9863"/>
        <dbReference type="Rhea" id="RHEA-COMP:11604"/>
        <dbReference type="ChEBI" id="CHEBI:15378"/>
        <dbReference type="ChEBI" id="CHEBI:29999"/>
        <dbReference type="ChEBI" id="CHEBI:30616"/>
        <dbReference type="ChEBI" id="CHEBI:83421"/>
        <dbReference type="ChEBI" id="CHEBI:456216"/>
        <dbReference type="EC" id="2.7.11.1"/>
    </reaction>
</comment>
<dbReference type="GO" id="GO:0007165">
    <property type="term" value="P:signal transduction"/>
    <property type="evidence" value="ECO:0000318"/>
    <property type="project" value="GO_Central"/>
</dbReference>
<organism evidence="18 19">
    <name type="scientific">Theobroma cacao</name>
    <name type="common">Cacao</name>
    <name type="synonym">Cocoa</name>
    <dbReference type="NCBI Taxonomy" id="3641"/>
    <lineage>
        <taxon>Eukaryota</taxon>
        <taxon>Viridiplantae</taxon>
        <taxon>Streptophyta</taxon>
        <taxon>Embryophyta</taxon>
        <taxon>Tracheophyta</taxon>
        <taxon>Spermatophyta</taxon>
        <taxon>Magnoliopsida</taxon>
        <taxon>eudicotyledons</taxon>
        <taxon>Gunneridae</taxon>
        <taxon>Pentapetalae</taxon>
        <taxon>rosids</taxon>
        <taxon>malvids</taxon>
        <taxon>Malvales</taxon>
        <taxon>Malvaceae</taxon>
        <taxon>Byttnerioideae</taxon>
        <taxon>Theobroma</taxon>
    </lineage>
</organism>
<dbReference type="InterPro" id="IPR001245">
    <property type="entry name" value="Ser-Thr/Tyr_kinase_cat_dom"/>
</dbReference>
<evidence type="ECO:0000256" key="13">
    <source>
        <dbReference type="PIRNR" id="PIRNR000641"/>
    </source>
</evidence>
<keyword evidence="7 13" id="KW-0418">Kinase</keyword>
<dbReference type="OMA" id="SICNPKA"/>
<evidence type="ECO:0000313" key="19">
    <source>
        <dbReference type="Proteomes" id="UP000026915"/>
    </source>
</evidence>
<gene>
    <name evidence="18" type="ORF">TCM_046868</name>
</gene>
<evidence type="ECO:0000259" key="16">
    <source>
        <dbReference type="PROSITE" id="PS50927"/>
    </source>
</evidence>
<sequence length="908" mass="102210">MRRSSLFSLLSLLVFVCLAFKAINGTDTIEQGQPIAYPSTIISAGGKFELGFFSPGNNSKYYVGIWHKVSNRSIVWVANRDHPFPSESSVLSINTKGKLVISDGRMFYMVTNVKTSRNTSATLLDSGNLVLLNNNTLEVLWQSFDDTTNTILPGMTVQDDDRFSVSNWLIVSWRSVEDPAPGSFYLEPEQDLAAGWELNFSFFLTIKKGSQTYWTDTRNAFWRYNNFVRGFASEFLNTSRIAQIVLDEFGQLKLQSWSEDDQRWYTLESSKCSYHRCGVFNICNITSDTPCSCLEGFKPISAPTSKENGTNKSCVRKTNLQCTNNGGHVQNDGFFRKQFVDYPSDEHVLNLTRSAADCRLECLSNCACNAYAYDIKLGCLVWYGDLFDLKQLPEKDIDGKIFYLKLAASELITSDTSSTNGITEDQKEKSDKRQLWTIVILSLSLSMLVLGFCIYFVSKKLQSEGEDLLKFDLAMSLKADDTDLKEASKPGIHRKNESKLPFFSFASVSAATDNFSVTNKLGEGGFGPVYKDLSFQGILLKGDEIAVKRLSRRSGQGWEELKNEALLIAKLQHKNLVRLLGCCIERDEKILIYEYMENKSLDFLLFDSIKRKILDWPIRARITEGIAQGLLYLHQYSRLPIIHRDLKASNILLDSNMNPKISDFGIARIFGGGELKANTNRIVGTYGYMSPEYALEGLFSVKSDVFSFGVLLLEIVSGKKNTGFYQSKSLHLLGYAWDLWTRDRALDLIDPMLEEVPTHLALRYVNIGLLCVQDNADDRPTMSSVVSMLNNEAMALPSPKQPAFLNARSMVNQNLVENGSEICSVNDKQQFAVLAFWIQHSKNSYSANALIRYVYIALPCVQEHAVDRPTMSDVVLMLSNELTVLPSPKQPASSSERSMVDVRLLRSY</sequence>
<dbReference type="GO" id="GO:0006955">
    <property type="term" value="P:immune response"/>
    <property type="evidence" value="ECO:0000318"/>
    <property type="project" value="GO_Central"/>
</dbReference>
<feature type="chain" id="PRO_5001601723" description="Receptor-like serine/threonine-protein kinase" evidence="14">
    <location>
        <begin position="20"/>
        <end position="908"/>
    </location>
</feature>
<evidence type="ECO:0000256" key="7">
    <source>
        <dbReference type="ARBA" id="ARBA00022777"/>
    </source>
</evidence>
<comment type="catalytic activity">
    <reaction evidence="11 13">
        <text>L-threonyl-[protein] + ATP = O-phospho-L-threonyl-[protein] + ADP + H(+)</text>
        <dbReference type="Rhea" id="RHEA:46608"/>
        <dbReference type="Rhea" id="RHEA-COMP:11060"/>
        <dbReference type="Rhea" id="RHEA-COMP:11605"/>
        <dbReference type="ChEBI" id="CHEBI:15378"/>
        <dbReference type="ChEBI" id="CHEBI:30013"/>
        <dbReference type="ChEBI" id="CHEBI:30616"/>
        <dbReference type="ChEBI" id="CHEBI:61977"/>
        <dbReference type="ChEBI" id="CHEBI:456216"/>
        <dbReference type="EC" id="2.7.11.1"/>
    </reaction>
</comment>
<name>A0A061F7T8_THECC</name>
<dbReference type="SMART" id="SM00108">
    <property type="entry name" value="B_lectin"/>
    <property type="match status" value="1"/>
</dbReference>
<dbReference type="PROSITE" id="PS00108">
    <property type="entry name" value="PROTEIN_KINASE_ST"/>
    <property type="match status" value="1"/>
</dbReference>
<dbReference type="FunFam" id="2.90.10.10:FF:000005">
    <property type="entry name" value="G-type lectin S-receptor-like serine/threonine-protein kinase"/>
    <property type="match status" value="1"/>
</dbReference>
<keyword evidence="19" id="KW-1185">Reference proteome</keyword>
<evidence type="ECO:0000256" key="3">
    <source>
        <dbReference type="ARBA" id="ARBA00022527"/>
    </source>
</evidence>
<protein>
    <recommendedName>
        <fullName evidence="13">Receptor-like serine/threonine-protein kinase</fullName>
        <ecNumber evidence="13">2.7.11.1</ecNumber>
    </recommendedName>
</protein>
<dbReference type="InterPro" id="IPR001480">
    <property type="entry name" value="Bulb-type_lectin_dom"/>
</dbReference>
<dbReference type="PROSITE" id="PS50948">
    <property type="entry name" value="PAN"/>
    <property type="match status" value="1"/>
</dbReference>
<dbReference type="InterPro" id="IPR000719">
    <property type="entry name" value="Prot_kinase_dom"/>
</dbReference>
<dbReference type="InterPro" id="IPR011009">
    <property type="entry name" value="Kinase-like_dom_sf"/>
</dbReference>
<dbReference type="CDD" id="cd01098">
    <property type="entry name" value="PAN_AP_plant"/>
    <property type="match status" value="1"/>
</dbReference>
<evidence type="ECO:0000256" key="11">
    <source>
        <dbReference type="ARBA" id="ARBA00047899"/>
    </source>
</evidence>
<accession>A0A061F7T8</accession>
<keyword evidence="4 13" id="KW-0808">Transferase</keyword>
<dbReference type="Pfam" id="PF08276">
    <property type="entry name" value="PAN_2"/>
    <property type="match status" value="1"/>
</dbReference>
<dbReference type="SUPFAM" id="SSF51110">
    <property type="entry name" value="alpha-D-mannose-specific plant lectins"/>
    <property type="match status" value="1"/>
</dbReference>
<feature type="signal peptide" evidence="14">
    <location>
        <begin position="1"/>
        <end position="19"/>
    </location>
</feature>
<dbReference type="InterPro" id="IPR024171">
    <property type="entry name" value="SRK-like_kinase"/>
</dbReference>
<dbReference type="Gene3D" id="2.90.10.10">
    <property type="entry name" value="Bulb-type lectin domain"/>
    <property type="match status" value="1"/>
</dbReference>
<dbReference type="PROSITE" id="PS50927">
    <property type="entry name" value="BULB_LECTIN"/>
    <property type="match status" value="1"/>
</dbReference>
<dbReference type="InterPro" id="IPR003609">
    <property type="entry name" value="Pan_app"/>
</dbReference>
<evidence type="ECO:0000256" key="8">
    <source>
        <dbReference type="ARBA" id="ARBA00022840"/>
    </source>
</evidence>
<dbReference type="SMART" id="SM00220">
    <property type="entry name" value="S_TKc"/>
    <property type="match status" value="1"/>
</dbReference>
<dbReference type="AlphaFoldDB" id="A0A061F7T8"/>
<dbReference type="CDD" id="cd00028">
    <property type="entry name" value="B_lectin"/>
    <property type="match status" value="1"/>
</dbReference>
<dbReference type="Gene3D" id="3.30.200.20">
    <property type="entry name" value="Phosphorylase Kinase, domain 1"/>
    <property type="match status" value="1"/>
</dbReference>
<dbReference type="Pfam" id="PF01453">
    <property type="entry name" value="B_lectin"/>
    <property type="match status" value="1"/>
</dbReference>
<dbReference type="SUPFAM" id="SSF56112">
    <property type="entry name" value="Protein kinase-like (PK-like)"/>
    <property type="match status" value="1"/>
</dbReference>
<evidence type="ECO:0000259" key="15">
    <source>
        <dbReference type="PROSITE" id="PS50011"/>
    </source>
</evidence>
<evidence type="ECO:0000256" key="5">
    <source>
        <dbReference type="ARBA" id="ARBA00022729"/>
    </source>
</evidence>
<dbReference type="EMBL" id="CM001885">
    <property type="protein sequence ID" value="EOY12742.1"/>
    <property type="molecule type" value="Genomic_DNA"/>
</dbReference>
<dbReference type="EC" id="2.7.11.1" evidence="13"/>
<dbReference type="Pfam" id="PF00954">
    <property type="entry name" value="S_locus_glycop"/>
    <property type="match status" value="1"/>
</dbReference>
<feature type="domain" description="Bulb-type lectin" evidence="16">
    <location>
        <begin position="26"/>
        <end position="144"/>
    </location>
</feature>
<dbReference type="GO" id="GO:0048544">
    <property type="term" value="P:recognition of pollen"/>
    <property type="evidence" value="ECO:0007669"/>
    <property type="project" value="InterPro"/>
</dbReference>
<keyword evidence="2" id="KW-1003">Cell membrane</keyword>
<keyword evidence="6 13" id="KW-0547">Nucleotide-binding</keyword>
<reference evidence="18 19" key="1">
    <citation type="journal article" date="2013" name="Genome Biol.">
        <title>The genome sequence of the most widely cultivated cacao type and its use to identify candidate genes regulating pod color.</title>
        <authorList>
            <person name="Motamayor J.C."/>
            <person name="Mockaitis K."/>
            <person name="Schmutz J."/>
            <person name="Haiminen N."/>
            <person name="Iii D.L."/>
            <person name="Cornejo O."/>
            <person name="Findley S.D."/>
            <person name="Zheng P."/>
            <person name="Utro F."/>
            <person name="Royaert S."/>
            <person name="Saski C."/>
            <person name="Jenkins J."/>
            <person name="Podicheti R."/>
            <person name="Zhao M."/>
            <person name="Scheffler B.E."/>
            <person name="Stack J.C."/>
            <person name="Feltus F.A."/>
            <person name="Mustiga G.M."/>
            <person name="Amores F."/>
            <person name="Phillips W."/>
            <person name="Marelli J.P."/>
            <person name="May G.D."/>
            <person name="Shapiro H."/>
            <person name="Ma J."/>
            <person name="Bustamante C.D."/>
            <person name="Schnell R.J."/>
            <person name="Main D."/>
            <person name="Gilbert D."/>
            <person name="Parida L."/>
            <person name="Kuhn D.N."/>
        </authorList>
    </citation>
    <scope>NUCLEOTIDE SEQUENCE [LARGE SCALE GENOMIC DNA]</scope>
    <source>
        <strain evidence="19">cv. Matina 1-6</strain>
    </source>
</reference>
<dbReference type="eggNOG" id="ENOG502RCRG">
    <property type="taxonomic scope" value="Eukaryota"/>
</dbReference>
<feature type="domain" description="Protein kinase" evidence="15">
    <location>
        <begin position="515"/>
        <end position="794"/>
    </location>
</feature>
<comment type="similarity">
    <text evidence="13">Belongs to the protein kinase superfamily. Ser/Thr protein kinase family.</text>
</comment>
<dbReference type="GO" id="GO:0004674">
    <property type="term" value="F:protein serine/threonine kinase activity"/>
    <property type="evidence" value="ECO:0000318"/>
    <property type="project" value="GO_Central"/>
</dbReference>
<dbReference type="CDD" id="cd14066">
    <property type="entry name" value="STKc_IRAK"/>
    <property type="match status" value="1"/>
</dbReference>
<evidence type="ECO:0000256" key="9">
    <source>
        <dbReference type="ARBA" id="ARBA00023157"/>
    </source>
</evidence>
<dbReference type="FunFam" id="3.30.200.20:FF:000951">
    <property type="entry name" value="Uncharacterized protein"/>
    <property type="match status" value="1"/>
</dbReference>
<dbReference type="GO" id="GO:0106310">
    <property type="term" value="F:protein serine kinase activity"/>
    <property type="evidence" value="ECO:0007669"/>
    <property type="project" value="RHEA"/>
</dbReference>
<evidence type="ECO:0000256" key="12">
    <source>
        <dbReference type="ARBA" id="ARBA00048679"/>
    </source>
</evidence>
<dbReference type="Proteomes" id="UP000026915">
    <property type="component" value="Chromosome 7"/>
</dbReference>
<keyword evidence="10" id="KW-0325">Glycoprotein</keyword>
<evidence type="ECO:0000256" key="1">
    <source>
        <dbReference type="ARBA" id="ARBA00004251"/>
    </source>
</evidence>
<evidence type="ECO:0000256" key="10">
    <source>
        <dbReference type="ARBA" id="ARBA00023180"/>
    </source>
</evidence>
<evidence type="ECO:0000313" key="18">
    <source>
        <dbReference type="EMBL" id="EOY12742.1"/>
    </source>
</evidence>
<dbReference type="HOGENOM" id="CLU_000288_116_7_1"/>
<dbReference type="InterPro" id="IPR036426">
    <property type="entry name" value="Bulb-type_lectin_dom_sf"/>
</dbReference>
<evidence type="ECO:0000256" key="14">
    <source>
        <dbReference type="SAM" id="SignalP"/>
    </source>
</evidence>
<evidence type="ECO:0000256" key="6">
    <source>
        <dbReference type="ARBA" id="ARBA00022741"/>
    </source>
</evidence>
<evidence type="ECO:0000256" key="4">
    <source>
        <dbReference type="ARBA" id="ARBA00022679"/>
    </source>
</evidence>
<dbReference type="PANTHER" id="PTHR27002">
    <property type="entry name" value="RECEPTOR-LIKE SERINE/THREONINE-PROTEIN KINASE SD1-8"/>
    <property type="match status" value="1"/>
</dbReference>
<keyword evidence="9" id="KW-1015">Disulfide bond</keyword>
<dbReference type="InParanoid" id="A0A061F7T8"/>
<keyword evidence="2" id="KW-0472">Membrane</keyword>
<keyword evidence="8 13" id="KW-0067">ATP-binding</keyword>
<dbReference type="Gene3D" id="1.10.510.10">
    <property type="entry name" value="Transferase(Phosphotransferase) domain 1"/>
    <property type="match status" value="1"/>
</dbReference>
<dbReference type="PANTHER" id="PTHR27002:SF1075">
    <property type="entry name" value="RECEPTOR-LIKE SERINE_THREONINE-PROTEIN KINASE"/>
    <property type="match status" value="1"/>
</dbReference>
<dbReference type="GO" id="GO:0005886">
    <property type="term" value="C:plasma membrane"/>
    <property type="evidence" value="ECO:0000318"/>
    <property type="project" value="GO_Central"/>
</dbReference>
<dbReference type="GO" id="GO:0005524">
    <property type="term" value="F:ATP binding"/>
    <property type="evidence" value="ECO:0007669"/>
    <property type="project" value="UniProtKB-KW"/>
</dbReference>
<keyword evidence="3 13" id="KW-0723">Serine/threonine-protein kinase</keyword>